<keyword evidence="1" id="KW-0732">Signal</keyword>
<gene>
    <name evidence="3" type="primary">LOC108563335</name>
</gene>
<feature type="signal peptide" evidence="1">
    <location>
        <begin position="1"/>
        <end position="20"/>
    </location>
</feature>
<name>A0ABM1MSC3_NICVS</name>
<keyword evidence="2" id="KW-1185">Reference proteome</keyword>
<proteinExistence type="predicted"/>
<sequence length="172" mass="19766">MNTVQVFVVFAALFCSQVLCKECNNYDECVKDIKHSKLIAEDIFISEFNKTLQLRFALKDNVNNLLREASNGPNGCVVNVNNHVENILEACGTLEYTVDSDIAEEILSFPEEYLESSTEEERQKYCKAIVPVINDYCKINENNKKALEQCNIEEKFDELYRQPWLACVYSAQ</sequence>
<organism evidence="2 3">
    <name type="scientific">Nicrophorus vespilloides</name>
    <name type="common">Boreal carrion beetle</name>
    <dbReference type="NCBI Taxonomy" id="110193"/>
    <lineage>
        <taxon>Eukaryota</taxon>
        <taxon>Metazoa</taxon>
        <taxon>Ecdysozoa</taxon>
        <taxon>Arthropoda</taxon>
        <taxon>Hexapoda</taxon>
        <taxon>Insecta</taxon>
        <taxon>Pterygota</taxon>
        <taxon>Neoptera</taxon>
        <taxon>Endopterygota</taxon>
        <taxon>Coleoptera</taxon>
        <taxon>Polyphaga</taxon>
        <taxon>Staphyliniformia</taxon>
        <taxon>Silphidae</taxon>
        <taxon>Nicrophorinae</taxon>
        <taxon>Nicrophorus</taxon>
    </lineage>
</organism>
<dbReference type="GeneID" id="108563335"/>
<protein>
    <submittedName>
        <fullName evidence="3">Uncharacterized protein LOC108563335</fullName>
    </submittedName>
</protein>
<evidence type="ECO:0000313" key="2">
    <source>
        <dbReference type="Proteomes" id="UP000695000"/>
    </source>
</evidence>
<accession>A0ABM1MSC3</accession>
<evidence type="ECO:0000256" key="1">
    <source>
        <dbReference type="SAM" id="SignalP"/>
    </source>
</evidence>
<reference evidence="3" key="1">
    <citation type="submission" date="2025-08" db="UniProtKB">
        <authorList>
            <consortium name="RefSeq"/>
        </authorList>
    </citation>
    <scope>IDENTIFICATION</scope>
    <source>
        <tissue evidence="3">Whole Larva</tissue>
    </source>
</reference>
<feature type="chain" id="PRO_5046963426" evidence="1">
    <location>
        <begin position="21"/>
        <end position="172"/>
    </location>
</feature>
<dbReference type="Proteomes" id="UP000695000">
    <property type="component" value="Unplaced"/>
</dbReference>
<evidence type="ECO:0000313" key="3">
    <source>
        <dbReference type="RefSeq" id="XP_017777473.1"/>
    </source>
</evidence>
<dbReference type="RefSeq" id="XP_017777473.1">
    <property type="nucleotide sequence ID" value="XM_017921984.1"/>
</dbReference>